<keyword evidence="8" id="KW-1185">Reference proteome</keyword>
<dbReference type="GO" id="GO:0008320">
    <property type="term" value="F:protein transmembrane transporter activity"/>
    <property type="evidence" value="ECO:0007669"/>
    <property type="project" value="TreeGrafter"/>
</dbReference>
<dbReference type="RefSeq" id="WP_068812104.1">
    <property type="nucleotide sequence ID" value="NZ_BMIY01000004.1"/>
</dbReference>
<comment type="caution">
    <text evidence="7">The sequence shown here is derived from an EMBL/GenBank/DDBJ whole genome shotgun (WGS) entry which is preliminary data.</text>
</comment>
<evidence type="ECO:0000259" key="6">
    <source>
        <dbReference type="Pfam" id="PF08479"/>
    </source>
</evidence>
<evidence type="ECO:0000256" key="2">
    <source>
        <dbReference type="ARBA" id="ARBA00022692"/>
    </source>
</evidence>
<dbReference type="GO" id="GO:0098046">
    <property type="term" value="C:type V protein secretion system complex"/>
    <property type="evidence" value="ECO:0007669"/>
    <property type="project" value="TreeGrafter"/>
</dbReference>
<evidence type="ECO:0000313" key="8">
    <source>
        <dbReference type="Proteomes" id="UP000627715"/>
    </source>
</evidence>
<gene>
    <name evidence="7" type="ORF">GCM10011403_10910</name>
</gene>
<proteinExistence type="predicted"/>
<dbReference type="PANTHER" id="PTHR34597:SF3">
    <property type="entry name" value="OUTER MEMBRANE TRANSPORTER CDIB"/>
    <property type="match status" value="1"/>
</dbReference>
<reference evidence="7" key="1">
    <citation type="journal article" date="2014" name="Int. J. Syst. Evol. Microbiol.">
        <title>Complete genome sequence of Corynebacterium casei LMG S-19264T (=DSM 44701T), isolated from a smear-ripened cheese.</title>
        <authorList>
            <consortium name="US DOE Joint Genome Institute (JGI-PGF)"/>
            <person name="Walter F."/>
            <person name="Albersmeier A."/>
            <person name="Kalinowski J."/>
            <person name="Ruckert C."/>
        </authorList>
    </citation>
    <scope>NUCLEOTIDE SEQUENCE</scope>
    <source>
        <strain evidence="7">CGMCC 1.15425</strain>
    </source>
</reference>
<feature type="domain" description="Polypeptide-transport-associated ShlB-type" evidence="6">
    <location>
        <begin position="92"/>
        <end position="158"/>
    </location>
</feature>
<dbReference type="InterPro" id="IPR005565">
    <property type="entry name" value="Hemolysn_activator_HlyB_C"/>
</dbReference>
<evidence type="ECO:0000256" key="4">
    <source>
        <dbReference type="SAM" id="SignalP"/>
    </source>
</evidence>
<dbReference type="Gene3D" id="3.10.20.310">
    <property type="entry name" value="membrane protein fhac"/>
    <property type="match status" value="1"/>
</dbReference>
<keyword evidence="1" id="KW-0472">Membrane</keyword>
<dbReference type="AlphaFoldDB" id="A0A917LSY8"/>
<accession>A0A917LSY8</accession>
<feature type="chain" id="PRO_5037104211" description="Hemolysin activation/secretion protein" evidence="4">
    <location>
        <begin position="26"/>
        <end position="591"/>
    </location>
</feature>
<feature type="signal peptide" evidence="4">
    <location>
        <begin position="1"/>
        <end position="25"/>
    </location>
</feature>
<protein>
    <recommendedName>
        <fullName evidence="9">Hemolysin activation/secretion protein</fullName>
    </recommendedName>
</protein>
<keyword evidence="1" id="KW-1134">Transmembrane beta strand</keyword>
<organism evidence="7 8">
    <name type="scientific">Pseudohongiella nitratireducens</name>
    <dbReference type="NCBI Taxonomy" id="1768907"/>
    <lineage>
        <taxon>Bacteria</taxon>
        <taxon>Pseudomonadati</taxon>
        <taxon>Pseudomonadota</taxon>
        <taxon>Gammaproteobacteria</taxon>
        <taxon>Pseudomonadales</taxon>
        <taxon>Pseudohongiellaceae</taxon>
        <taxon>Pseudohongiella</taxon>
    </lineage>
</organism>
<dbReference type="Proteomes" id="UP000627715">
    <property type="component" value="Unassembled WGS sequence"/>
</dbReference>
<keyword evidence="2" id="KW-0812">Transmembrane</keyword>
<feature type="domain" description="Haemolysin activator HlyB C-terminal" evidence="5">
    <location>
        <begin position="224"/>
        <end position="552"/>
    </location>
</feature>
<dbReference type="InterPro" id="IPR013686">
    <property type="entry name" value="Polypept-transport_assoc_ShlB"/>
</dbReference>
<sequence length="591" mass="64927">MMKLYSKPACLLMFLTTFSAQHTLAQNLNNAMPDEVPQLFDDEVMQSTMEPADVTASELSNEVLVEAFTGIVIVADPSLIEEAPTVSSSQPVRVKGETVLPDDELTVIRELFIGQPISRAMLDLLEQGVTQAMNLAGHPFSLVYLPPQDISEGMVQVVAQPSALSSLEIEGANYFSEQDYRRRLPLVVDNAIDQAALSRGLDRINANPFRRATLSVAPGDEPATSQVVVQVQEMNPWRFYVGANNQGTSTTGEERLTLGMNWGNVLGRGYQGSLQLMTDPAVERFRTISGDLALDLWNADMLTFFGAYSEIEGDVPAPLDQAGKSYQLGSVWSHDLASTSTSFQHSVQAGLDYKYSDNNLDFLFPGVIVPVVDNATEVFQGSLTYQASYRDAYGDTRGRLKVTASPGDLFGKNSDEAFAKTRAGAMSDYAYATLDITRNTPLTAVLPGWNWQLRGSYQQANGNLLGSEQFSGGGTGRVRGYEEGEVIGDEGYLLSQELQMPAFSLIDRFSGSEQGMDQFRLYLFQDYASVWNVDKLPGESTYQLHSVGLGFRYQWMQRLSISLEQGWQLKDSGSSVSGDNGDFHLSVQVNF</sequence>
<name>A0A917LSY8_9GAMM</name>
<evidence type="ECO:0000313" key="7">
    <source>
        <dbReference type="EMBL" id="GGG55614.1"/>
    </source>
</evidence>
<dbReference type="Pfam" id="PF08479">
    <property type="entry name" value="POTRA_2"/>
    <property type="match status" value="1"/>
</dbReference>
<evidence type="ECO:0000256" key="3">
    <source>
        <dbReference type="ARBA" id="ARBA00023237"/>
    </source>
</evidence>
<reference evidence="7" key="2">
    <citation type="submission" date="2020-09" db="EMBL/GenBank/DDBJ databases">
        <authorList>
            <person name="Sun Q."/>
            <person name="Zhou Y."/>
        </authorList>
    </citation>
    <scope>NUCLEOTIDE SEQUENCE</scope>
    <source>
        <strain evidence="7">CGMCC 1.15425</strain>
    </source>
</reference>
<dbReference type="Gene3D" id="2.40.160.50">
    <property type="entry name" value="membrane protein fhac: a member of the omp85/tpsb transporter family"/>
    <property type="match status" value="1"/>
</dbReference>
<dbReference type="OrthoDB" id="5664954at2"/>
<evidence type="ECO:0000259" key="5">
    <source>
        <dbReference type="Pfam" id="PF03865"/>
    </source>
</evidence>
<dbReference type="InterPro" id="IPR051544">
    <property type="entry name" value="TPS_OM_transporter"/>
</dbReference>
<keyword evidence="4" id="KW-0732">Signal</keyword>
<evidence type="ECO:0008006" key="9">
    <source>
        <dbReference type="Google" id="ProtNLM"/>
    </source>
</evidence>
<dbReference type="PANTHER" id="PTHR34597">
    <property type="entry name" value="SLR1661 PROTEIN"/>
    <property type="match status" value="1"/>
</dbReference>
<keyword evidence="3" id="KW-0998">Cell outer membrane</keyword>
<dbReference type="GO" id="GO:0046819">
    <property type="term" value="P:protein secretion by the type V secretion system"/>
    <property type="evidence" value="ECO:0007669"/>
    <property type="project" value="TreeGrafter"/>
</dbReference>
<dbReference type="Pfam" id="PF03865">
    <property type="entry name" value="ShlB"/>
    <property type="match status" value="1"/>
</dbReference>
<dbReference type="EMBL" id="BMIY01000004">
    <property type="protein sequence ID" value="GGG55614.1"/>
    <property type="molecule type" value="Genomic_DNA"/>
</dbReference>
<evidence type="ECO:0000256" key="1">
    <source>
        <dbReference type="ARBA" id="ARBA00022452"/>
    </source>
</evidence>